<dbReference type="KEGG" id="blut:EW640_12340"/>
<feature type="domain" description="VOC" evidence="1">
    <location>
        <begin position="18"/>
        <end position="136"/>
    </location>
</feature>
<dbReference type="InterPro" id="IPR029068">
    <property type="entry name" value="Glyas_Bleomycin-R_OHBP_Dase"/>
</dbReference>
<gene>
    <name evidence="2" type="ORF">EW640_12340</name>
</gene>
<dbReference type="PANTHER" id="PTHR33993">
    <property type="entry name" value="GLYOXALASE-RELATED"/>
    <property type="match status" value="1"/>
</dbReference>
<dbReference type="Pfam" id="PF00903">
    <property type="entry name" value="Glyoxalase"/>
    <property type="match status" value="1"/>
</dbReference>
<dbReference type="SUPFAM" id="SSF54593">
    <property type="entry name" value="Glyoxalase/Bleomycin resistance protein/Dihydroxybiphenyl dioxygenase"/>
    <property type="match status" value="2"/>
</dbReference>
<dbReference type="AlphaFoldDB" id="A0A6G8KZC2"/>
<evidence type="ECO:0000313" key="2">
    <source>
        <dbReference type="EMBL" id="QIN29973.1"/>
    </source>
</evidence>
<dbReference type="PROSITE" id="PS51819">
    <property type="entry name" value="VOC"/>
    <property type="match status" value="2"/>
</dbReference>
<sequence length="276" mass="29863">MALLRLDCIMSPQYRTGAPCWLDLGTHDLSGSLDFYRELFGWEFNDLGAETNHYHLITADGSTVGGLMDVSGMTCPEGGEIPTRFDVYLHTDDLAATVQKARERGTVYIDNNQVGDAGSMSVMADPSGAGLNAWQPNQITGFELPLTHGTPVWFECRSTDFDASVGFYREVFDWSVVEMDGMPEGTPRYATNGSVTGTLPDGTQCEAVCGLVDAAAMPPQFQESTWSIFFGCSDLDAALETAQRLGAATGEIGQSPFGRFCQVTDPQGATFMLNEL</sequence>
<dbReference type="EMBL" id="CP035810">
    <property type="protein sequence ID" value="QIN29973.1"/>
    <property type="molecule type" value="Genomic_DNA"/>
</dbReference>
<feature type="domain" description="VOC" evidence="1">
    <location>
        <begin position="150"/>
        <end position="276"/>
    </location>
</feature>
<protein>
    <submittedName>
        <fullName evidence="2">VOC family protein</fullName>
    </submittedName>
</protein>
<dbReference type="InterPro" id="IPR004360">
    <property type="entry name" value="Glyas_Fos-R_dOase_dom"/>
</dbReference>
<dbReference type="Pfam" id="PF18029">
    <property type="entry name" value="Glyoxalase_6"/>
    <property type="match status" value="1"/>
</dbReference>
<reference evidence="2 3" key="1">
    <citation type="submission" date="2019-02" db="EMBL/GenBank/DDBJ databases">
        <title>Complete Genome Sequence and Methylome Analysis of Brevibacterium luteolum NEB1784.</title>
        <authorList>
            <person name="Fomenkov A."/>
            <person name="Roberts R.J."/>
        </authorList>
    </citation>
    <scope>NUCLEOTIDE SEQUENCE [LARGE SCALE GENOMIC DNA]</scope>
    <source>
        <strain evidence="2 3">NEB1784</strain>
    </source>
</reference>
<evidence type="ECO:0000259" key="1">
    <source>
        <dbReference type="PROSITE" id="PS51819"/>
    </source>
</evidence>
<evidence type="ECO:0000313" key="3">
    <source>
        <dbReference type="Proteomes" id="UP000501518"/>
    </source>
</evidence>
<dbReference type="Gene3D" id="3.10.180.10">
    <property type="entry name" value="2,3-Dihydroxybiphenyl 1,2-Dioxygenase, domain 1"/>
    <property type="match status" value="2"/>
</dbReference>
<accession>A0A6G8KZC2</accession>
<dbReference type="PANTHER" id="PTHR33993:SF14">
    <property type="entry name" value="GB|AAF24581.1"/>
    <property type="match status" value="1"/>
</dbReference>
<dbReference type="InterPro" id="IPR041581">
    <property type="entry name" value="Glyoxalase_6"/>
</dbReference>
<dbReference type="InterPro" id="IPR052164">
    <property type="entry name" value="Anthracycline_SecMetBiosynth"/>
</dbReference>
<name>A0A6G8KZC2_9MICO</name>
<proteinExistence type="predicted"/>
<dbReference type="Proteomes" id="UP000501518">
    <property type="component" value="Chromosome"/>
</dbReference>
<organism evidence="2 3">
    <name type="scientific">Brevibacterium luteolum</name>
    <dbReference type="NCBI Taxonomy" id="199591"/>
    <lineage>
        <taxon>Bacteria</taxon>
        <taxon>Bacillati</taxon>
        <taxon>Actinomycetota</taxon>
        <taxon>Actinomycetes</taxon>
        <taxon>Micrococcales</taxon>
        <taxon>Brevibacteriaceae</taxon>
        <taxon>Brevibacterium</taxon>
    </lineage>
</organism>
<dbReference type="CDD" id="cd07247">
    <property type="entry name" value="SgaA_N_like"/>
    <property type="match status" value="1"/>
</dbReference>
<dbReference type="InterPro" id="IPR037523">
    <property type="entry name" value="VOC_core"/>
</dbReference>